<name>A0A1S4CE94_TOBAC</name>
<reference evidence="1" key="1">
    <citation type="submission" date="2025-08" db="UniProtKB">
        <authorList>
            <consortium name="RefSeq"/>
        </authorList>
    </citation>
    <scope>IDENTIFICATION</scope>
</reference>
<dbReference type="PANTHER" id="PTHR34676:SF28">
    <property type="entry name" value="ZINC FINGER, CCHC-TYPE, RIBONUCLEASE H-LIKE DOMAIN, GAG-PRE-INTEGRASE DOMAIN PROTEIN-RELATED"/>
    <property type="match status" value="1"/>
</dbReference>
<organism evidence="1">
    <name type="scientific">Nicotiana tabacum</name>
    <name type="common">Common tobacco</name>
    <dbReference type="NCBI Taxonomy" id="4097"/>
    <lineage>
        <taxon>Eukaryota</taxon>
        <taxon>Viridiplantae</taxon>
        <taxon>Streptophyta</taxon>
        <taxon>Embryophyta</taxon>
        <taxon>Tracheophyta</taxon>
        <taxon>Spermatophyta</taxon>
        <taxon>Magnoliopsida</taxon>
        <taxon>eudicotyledons</taxon>
        <taxon>Gunneridae</taxon>
        <taxon>Pentapetalae</taxon>
        <taxon>asterids</taxon>
        <taxon>lamiids</taxon>
        <taxon>Solanales</taxon>
        <taxon>Solanaceae</taxon>
        <taxon>Nicotianoideae</taxon>
        <taxon>Nicotianeae</taxon>
        <taxon>Nicotiana</taxon>
    </lineage>
</organism>
<dbReference type="Pfam" id="PF14223">
    <property type="entry name" value="Retrotran_gag_2"/>
    <property type="match status" value="1"/>
</dbReference>
<dbReference type="AlphaFoldDB" id="A0A1S4CE94"/>
<dbReference type="PANTHER" id="PTHR34676">
    <property type="entry name" value="DUF4219 DOMAIN-CONTAINING PROTEIN-RELATED"/>
    <property type="match status" value="1"/>
</dbReference>
<dbReference type="OrthoDB" id="1214249at2759"/>
<proteinExistence type="predicted"/>
<gene>
    <name evidence="1" type="primary">LOC107818064</name>
</gene>
<dbReference type="PaxDb" id="4097-A0A1S4CE94"/>
<dbReference type="RefSeq" id="XP_016499475.1">
    <property type="nucleotide sequence ID" value="XM_016643989.1"/>
</dbReference>
<protein>
    <submittedName>
        <fullName evidence="1">Uncharacterized protein</fullName>
    </submittedName>
</protein>
<dbReference type="KEGG" id="nta:107818064"/>
<evidence type="ECO:0000313" key="1">
    <source>
        <dbReference type="RefSeq" id="XP_016499475.1"/>
    </source>
</evidence>
<sequence>MVVVQVNAKARNLLYNSISGEEDEKISSCDTTKEMQDKLKVTYEGTSKVKEIRINLLVHDYELFQMKEGVSIEKIFSRFSKIIGDLKTFDKHNSSGDQDEVQELQIQLIRMRPPVTVLSSLTK</sequence>
<accession>A0A1S4CE94</accession>